<dbReference type="EMBL" id="JAUFRC010000001">
    <property type="protein sequence ID" value="MDN3711837.1"/>
    <property type="molecule type" value="Genomic_DNA"/>
</dbReference>
<comment type="caution">
    <text evidence="1">The sequence shown here is derived from an EMBL/GenBank/DDBJ whole genome shotgun (WGS) entry which is preliminary data.</text>
</comment>
<dbReference type="Proteomes" id="UP001243846">
    <property type="component" value="Unassembled WGS sequence"/>
</dbReference>
<evidence type="ECO:0008006" key="3">
    <source>
        <dbReference type="Google" id="ProtNLM"/>
    </source>
</evidence>
<accession>A0ABT8D7L6</accession>
<evidence type="ECO:0000313" key="1">
    <source>
        <dbReference type="EMBL" id="MDN3711837.1"/>
    </source>
</evidence>
<proteinExistence type="predicted"/>
<name>A0ABT8D7L6_9RHOB</name>
<evidence type="ECO:0000313" key="2">
    <source>
        <dbReference type="Proteomes" id="UP001243846"/>
    </source>
</evidence>
<reference evidence="2" key="1">
    <citation type="journal article" date="2019" name="Int. J. Syst. Evol. Microbiol.">
        <title>The Global Catalogue of Microorganisms (GCM) 10K type strain sequencing project: providing services to taxonomists for standard genome sequencing and annotation.</title>
        <authorList>
            <consortium name="The Broad Institute Genomics Platform"/>
            <consortium name="The Broad Institute Genome Sequencing Center for Infectious Disease"/>
            <person name="Wu L."/>
            <person name="Ma J."/>
        </authorList>
    </citation>
    <scope>NUCLEOTIDE SEQUENCE [LARGE SCALE GENOMIC DNA]</scope>
    <source>
        <strain evidence="2">CECT 8482</strain>
    </source>
</reference>
<sequence length="60" mass="6957">MIDGLTAENTALQFENARLTAELAAEKAKRGRGLRRRQKLWPLENTKTRMNMRNMLGMPR</sequence>
<protein>
    <recommendedName>
        <fullName evidence="3">Transposase</fullName>
    </recommendedName>
</protein>
<gene>
    <name evidence="1" type="ORF">QWZ10_08375</name>
</gene>
<organism evidence="1 2">
    <name type="scientific">Paracoccus cavernae</name>
    <dbReference type="NCBI Taxonomy" id="1571207"/>
    <lineage>
        <taxon>Bacteria</taxon>
        <taxon>Pseudomonadati</taxon>
        <taxon>Pseudomonadota</taxon>
        <taxon>Alphaproteobacteria</taxon>
        <taxon>Rhodobacterales</taxon>
        <taxon>Paracoccaceae</taxon>
        <taxon>Paracoccus</taxon>
    </lineage>
</organism>
<keyword evidence="2" id="KW-1185">Reference proteome</keyword>